<proteinExistence type="predicted"/>
<dbReference type="STRING" id="1798383.A3D78_05030"/>
<feature type="transmembrane region" description="Helical" evidence="1">
    <location>
        <begin position="350"/>
        <end position="368"/>
    </location>
</feature>
<feature type="transmembrane region" description="Helical" evidence="1">
    <location>
        <begin position="95"/>
        <end position="117"/>
    </location>
</feature>
<name>A0A1F5ZYR6_9BACT</name>
<accession>A0A1F5ZYR6</accession>
<sequence>MIETIIVTSLILLAVFGIELQYIVNSLATPKGLVYLGTVHWPSDYFYYLSQFVQGKQNFLSSTMLYTPEKLKPVLTGWQNVLSGKILMGLGFDVILAYQVAVAIYLGLFIYIAYNLIKEIFPDSRGKRMLALVFFITSTSMFRILRDGGGWQFSYWTHWYNLGSALSRFSPTPHHLLAYSLGTFILLMCIKWVKNGFRNKYLAFLSIAGFLLASINPVAWGLTTLSILTAGAIYVVKERRWNYLLLGFLLIIAGIMPAVYTRTVFNTSVYKLSSAWESVQQLKITPLWLFYNSGLVVVLALFGVWSYWKKTTFSKILLFIFLSWAVFFYISGVPERIKISNARFWPSQVYIAWAVLGAEGVIFTANLFRKFYKIALIILLLIYTATIVPTYYVQYKELLTPKLKNSYYYLSSDTYQAILQSGKISSPEDVFLVVWPINESFPALTARKTLFGYELFTLDYPEKMREGFAIIDGKYTQDELKKTLNIYRIKYLFMYSWNNYFRQFTFLREVYKNPEITIYEVTS</sequence>
<evidence type="ECO:0008006" key="4">
    <source>
        <dbReference type="Google" id="ProtNLM"/>
    </source>
</evidence>
<dbReference type="Proteomes" id="UP000176253">
    <property type="component" value="Unassembled WGS sequence"/>
</dbReference>
<keyword evidence="1" id="KW-0472">Membrane</keyword>
<dbReference type="AlphaFoldDB" id="A0A1F5ZYR6"/>
<feature type="transmembrane region" description="Helical" evidence="1">
    <location>
        <begin position="286"/>
        <end position="307"/>
    </location>
</feature>
<organism evidence="2 3">
    <name type="scientific">Candidatus Gottesmanbacteria bacterium RIFCSPHIGHO2_02_FULL_39_14</name>
    <dbReference type="NCBI Taxonomy" id="1798383"/>
    <lineage>
        <taxon>Bacteria</taxon>
        <taxon>Candidatus Gottesmaniibacteriota</taxon>
    </lineage>
</organism>
<comment type="caution">
    <text evidence="2">The sequence shown here is derived from an EMBL/GenBank/DDBJ whole genome shotgun (WGS) entry which is preliminary data.</text>
</comment>
<dbReference type="EMBL" id="MFJM01000031">
    <property type="protein sequence ID" value="OGG17588.1"/>
    <property type="molecule type" value="Genomic_DNA"/>
</dbReference>
<gene>
    <name evidence="2" type="ORF">A3D78_05030</name>
</gene>
<evidence type="ECO:0000313" key="2">
    <source>
        <dbReference type="EMBL" id="OGG17588.1"/>
    </source>
</evidence>
<keyword evidence="1" id="KW-0812">Transmembrane</keyword>
<feature type="transmembrane region" description="Helical" evidence="1">
    <location>
        <begin position="176"/>
        <end position="193"/>
    </location>
</feature>
<reference evidence="2 3" key="1">
    <citation type="journal article" date="2016" name="Nat. Commun.">
        <title>Thousands of microbial genomes shed light on interconnected biogeochemical processes in an aquifer system.</title>
        <authorList>
            <person name="Anantharaman K."/>
            <person name="Brown C.T."/>
            <person name="Hug L.A."/>
            <person name="Sharon I."/>
            <person name="Castelle C.J."/>
            <person name="Probst A.J."/>
            <person name="Thomas B.C."/>
            <person name="Singh A."/>
            <person name="Wilkins M.J."/>
            <person name="Karaoz U."/>
            <person name="Brodie E.L."/>
            <person name="Williams K.H."/>
            <person name="Hubbard S.S."/>
            <person name="Banfield J.F."/>
        </authorList>
    </citation>
    <scope>NUCLEOTIDE SEQUENCE [LARGE SCALE GENOMIC DNA]</scope>
</reference>
<keyword evidence="1" id="KW-1133">Transmembrane helix</keyword>
<evidence type="ECO:0000313" key="3">
    <source>
        <dbReference type="Proteomes" id="UP000176253"/>
    </source>
</evidence>
<feature type="transmembrane region" description="Helical" evidence="1">
    <location>
        <begin position="241"/>
        <end position="265"/>
    </location>
</feature>
<feature type="transmembrane region" description="Helical" evidence="1">
    <location>
        <begin position="202"/>
        <end position="235"/>
    </location>
</feature>
<evidence type="ECO:0000256" key="1">
    <source>
        <dbReference type="SAM" id="Phobius"/>
    </source>
</evidence>
<feature type="transmembrane region" description="Helical" evidence="1">
    <location>
        <begin position="374"/>
        <end position="393"/>
    </location>
</feature>
<feature type="transmembrane region" description="Helical" evidence="1">
    <location>
        <begin position="129"/>
        <end position="145"/>
    </location>
</feature>
<feature type="transmembrane region" description="Helical" evidence="1">
    <location>
        <begin position="313"/>
        <end position="330"/>
    </location>
</feature>
<protein>
    <recommendedName>
        <fullName evidence="4">Glycosyltransferase RgtA/B/C/D-like domain-containing protein</fullName>
    </recommendedName>
</protein>